<evidence type="ECO:0000313" key="2">
    <source>
        <dbReference type="EMBL" id="TAA24500.1"/>
    </source>
</evidence>
<proteinExistence type="predicted"/>
<evidence type="ECO:0000313" key="3">
    <source>
        <dbReference type="Proteomes" id="UP000292627"/>
    </source>
</evidence>
<dbReference type="InterPro" id="IPR004864">
    <property type="entry name" value="LEA_2"/>
</dbReference>
<dbReference type="PROSITE" id="PS51257">
    <property type="entry name" value="PROKAR_LIPOPROTEIN"/>
    <property type="match status" value="1"/>
</dbReference>
<dbReference type="Gene3D" id="2.60.40.1820">
    <property type="match status" value="1"/>
</dbReference>
<reference evidence="2 3" key="1">
    <citation type="submission" date="2019-02" db="EMBL/GenBank/DDBJ databases">
        <title>WGS of Pseudoxanthomonas species novum from clinical isolates.</title>
        <authorList>
            <person name="Bernier A.-M."/>
            <person name="Bernard K."/>
            <person name="Vachon A."/>
        </authorList>
    </citation>
    <scope>NUCLEOTIDE SEQUENCE [LARGE SCALE GENOMIC DNA]</scope>
    <source>
        <strain evidence="2 3">NML171200</strain>
    </source>
</reference>
<feature type="domain" description="Late embryogenesis abundant protein LEA-2 subgroup" evidence="1">
    <location>
        <begin position="50"/>
        <end position="129"/>
    </location>
</feature>
<organism evidence="2 3">
    <name type="scientific">Pseudoxanthomonas winnipegensis</name>
    <dbReference type="NCBI Taxonomy" id="2480810"/>
    <lineage>
        <taxon>Bacteria</taxon>
        <taxon>Pseudomonadati</taxon>
        <taxon>Pseudomonadota</taxon>
        <taxon>Gammaproteobacteria</taxon>
        <taxon>Lysobacterales</taxon>
        <taxon>Lysobacteraceae</taxon>
        <taxon>Pseudoxanthomonas</taxon>
    </lineage>
</organism>
<dbReference type="AlphaFoldDB" id="A0A4Q8L8G6"/>
<dbReference type="Proteomes" id="UP000292627">
    <property type="component" value="Unassembled WGS sequence"/>
</dbReference>
<dbReference type="RefSeq" id="WP_130551776.1">
    <property type="nucleotide sequence ID" value="NZ_SHMC01000004.1"/>
</dbReference>
<dbReference type="EMBL" id="SHMC01000004">
    <property type="protein sequence ID" value="TAA24500.1"/>
    <property type="molecule type" value="Genomic_DNA"/>
</dbReference>
<dbReference type="Pfam" id="PF03168">
    <property type="entry name" value="LEA_2"/>
    <property type="match status" value="1"/>
</dbReference>
<comment type="caution">
    <text evidence="2">The sequence shown here is derived from an EMBL/GenBank/DDBJ whole genome shotgun (WGS) entry which is preliminary data.</text>
</comment>
<name>A0A4Q8L8G6_9GAMM</name>
<accession>A0A4Q8L8G6</accession>
<sequence>MPRTHRLLLLLLCAIALTACHRGLVKRVSEPSVSLQQVTVGTDGRWQVELRVQNYSNIPMRFEDIDLAVTVAGQDAGPLRATPGYTIGPEAADVVGVTFTPTANARMAVAGALASGQPLPYTLKGTVRATPEDQSVRSFDLDLHSSLSAAPGLAGVLR</sequence>
<evidence type="ECO:0000259" key="1">
    <source>
        <dbReference type="Pfam" id="PF03168"/>
    </source>
</evidence>
<protein>
    <recommendedName>
        <fullName evidence="1">Late embryogenesis abundant protein LEA-2 subgroup domain-containing protein</fullName>
    </recommendedName>
</protein>
<dbReference type="OrthoDB" id="5954188at2"/>
<dbReference type="SUPFAM" id="SSF117070">
    <property type="entry name" value="LEA14-like"/>
    <property type="match status" value="1"/>
</dbReference>
<gene>
    <name evidence="2" type="ORF">EA660_12295</name>
</gene>